<dbReference type="PANTHER" id="PTHR11802:SF31">
    <property type="entry name" value="SERINE CARBOXYPEPTIDASE-LIKE 34"/>
    <property type="match status" value="1"/>
</dbReference>
<dbReference type="PANTHER" id="PTHR11802">
    <property type="entry name" value="SERINE PROTEASE FAMILY S10 SERINE CARBOXYPEPTIDASE"/>
    <property type="match status" value="1"/>
</dbReference>
<dbReference type="PRINTS" id="PR00724">
    <property type="entry name" value="CRBOXYPTASEC"/>
</dbReference>
<evidence type="ECO:0000256" key="6">
    <source>
        <dbReference type="ARBA" id="ARBA00022729"/>
    </source>
</evidence>
<dbReference type="GO" id="GO:0005773">
    <property type="term" value="C:vacuole"/>
    <property type="evidence" value="ECO:0007669"/>
    <property type="project" value="TreeGrafter"/>
</dbReference>
<dbReference type="FunFam" id="3.40.50.11320:FF:000001">
    <property type="entry name" value="Carboxypeptidase"/>
    <property type="match status" value="1"/>
</dbReference>
<dbReference type="Pfam" id="PF00450">
    <property type="entry name" value="Peptidase_S10"/>
    <property type="match status" value="1"/>
</dbReference>
<dbReference type="GO" id="GO:0005576">
    <property type="term" value="C:extracellular region"/>
    <property type="evidence" value="ECO:0007669"/>
    <property type="project" value="UniProtKB-SubCell"/>
</dbReference>
<keyword evidence="8" id="KW-1015">Disulfide bond</keyword>
<keyword evidence="4 11" id="KW-0121">Carboxypeptidase</keyword>
<feature type="chain" id="PRO_5035969926" description="Carboxypeptidase" evidence="11">
    <location>
        <begin position="19"/>
        <end position="475"/>
    </location>
</feature>
<dbReference type="AlphaFoldDB" id="A0A8T0CKL5"/>
<evidence type="ECO:0000256" key="2">
    <source>
        <dbReference type="ARBA" id="ARBA00009431"/>
    </source>
</evidence>
<comment type="subcellular location">
    <subcellularLocation>
        <location evidence="1">Secreted</location>
    </subcellularLocation>
</comment>
<evidence type="ECO:0000313" key="13">
    <source>
        <dbReference type="Proteomes" id="UP000806378"/>
    </source>
</evidence>
<dbReference type="Gene3D" id="3.40.50.11320">
    <property type="match status" value="1"/>
</dbReference>
<evidence type="ECO:0000256" key="11">
    <source>
        <dbReference type="RuleBase" id="RU361156"/>
    </source>
</evidence>
<protein>
    <recommendedName>
        <fullName evidence="11">Carboxypeptidase</fullName>
        <ecNumber evidence="11">3.4.16.-</ecNumber>
    </recommendedName>
</protein>
<dbReference type="Gramene" id="rna-gnl|WGS:JABURB|Cocit.L2234.1">
    <property type="protein sequence ID" value="cds-KAF7848167.1"/>
    <property type="gene ID" value="gene-BT93_L2234"/>
</dbReference>
<accession>A0A8T0CKL5</accession>
<proteinExistence type="inferred from homology"/>
<dbReference type="Gene3D" id="6.10.250.940">
    <property type="match status" value="1"/>
</dbReference>
<evidence type="ECO:0000256" key="3">
    <source>
        <dbReference type="ARBA" id="ARBA00022525"/>
    </source>
</evidence>
<keyword evidence="7 11" id="KW-0378">Hydrolase</keyword>
<keyword evidence="3" id="KW-0964">Secreted</keyword>
<keyword evidence="13" id="KW-1185">Reference proteome</keyword>
<evidence type="ECO:0000256" key="1">
    <source>
        <dbReference type="ARBA" id="ARBA00004613"/>
    </source>
</evidence>
<dbReference type="EMBL" id="MU090259">
    <property type="protein sequence ID" value="KAF7848167.1"/>
    <property type="molecule type" value="Genomic_DNA"/>
</dbReference>
<dbReference type="InterPro" id="IPR033124">
    <property type="entry name" value="Ser_caboxypep_his_AS"/>
</dbReference>
<gene>
    <name evidence="12" type="ORF">BT93_L2234</name>
</gene>
<dbReference type="PROSITE" id="PS00560">
    <property type="entry name" value="CARBOXYPEPT_SER_HIS"/>
    <property type="match status" value="1"/>
</dbReference>
<dbReference type="GO" id="GO:0006508">
    <property type="term" value="P:proteolysis"/>
    <property type="evidence" value="ECO:0007669"/>
    <property type="project" value="UniProtKB-KW"/>
</dbReference>
<organism evidence="12 13">
    <name type="scientific">Corymbia citriodora subsp. variegata</name>
    <dbReference type="NCBI Taxonomy" id="360336"/>
    <lineage>
        <taxon>Eukaryota</taxon>
        <taxon>Viridiplantae</taxon>
        <taxon>Streptophyta</taxon>
        <taxon>Embryophyta</taxon>
        <taxon>Tracheophyta</taxon>
        <taxon>Spermatophyta</taxon>
        <taxon>Magnoliopsida</taxon>
        <taxon>eudicotyledons</taxon>
        <taxon>Gunneridae</taxon>
        <taxon>Pentapetalae</taxon>
        <taxon>rosids</taxon>
        <taxon>malvids</taxon>
        <taxon>Myrtales</taxon>
        <taxon>Myrtaceae</taxon>
        <taxon>Myrtoideae</taxon>
        <taxon>Eucalypteae</taxon>
        <taxon>Corymbia</taxon>
    </lineage>
</organism>
<dbReference type="InterPro" id="IPR001563">
    <property type="entry name" value="Peptidase_S10"/>
</dbReference>
<reference evidence="12" key="1">
    <citation type="submission" date="2020-05" db="EMBL/GenBank/DDBJ databases">
        <title>WGS assembly of Corymbia citriodora subspecies variegata.</title>
        <authorList>
            <person name="Barry K."/>
            <person name="Hundley H."/>
            <person name="Shu S."/>
            <person name="Jenkins J."/>
            <person name="Grimwood J."/>
            <person name="Baten A."/>
        </authorList>
    </citation>
    <scope>NUCLEOTIDE SEQUENCE</scope>
    <source>
        <strain evidence="12">CV2-018</strain>
    </source>
</reference>
<name>A0A8T0CKL5_CORYI</name>
<comment type="similarity">
    <text evidence="2 11">Belongs to the peptidase S10 family.</text>
</comment>
<dbReference type="InterPro" id="IPR018202">
    <property type="entry name" value="Ser_caboxypep_ser_AS"/>
</dbReference>
<keyword evidence="6 11" id="KW-0732">Signal</keyword>
<dbReference type="GO" id="GO:0004185">
    <property type="term" value="F:serine-type carboxypeptidase activity"/>
    <property type="evidence" value="ECO:0007669"/>
    <property type="project" value="UniProtKB-UniRule"/>
</dbReference>
<dbReference type="InterPro" id="IPR029058">
    <property type="entry name" value="AB_hydrolase_fold"/>
</dbReference>
<feature type="signal peptide" evidence="11">
    <location>
        <begin position="1"/>
        <end position="18"/>
    </location>
</feature>
<sequence length="475" mass="53003">MSSSIIALCLCLCLSASASPSSQEQVSPEIEAQQEAARVTALPGQPLVSFRHYSGYVSVDDSLGKALFYWFFEATSQPAKKPLLLWLNGGPGCTSVGFGEAQELGPFLVKEGSDNPTLRFNNCSWNKAANLLFLDSLVDVGFSYSNATVEYGDNSTARDAHAFLLNWFKRFPQYKSSEFYIAGESYAGHYAPQLAEVIYDENQKSSKDTYINLKGIMIGNPYMDFETDYTGMIDYAWGHALISDDLYSSIKAKCDFSNENATIDCVNLIDEYYKLYKMIDMYSLYSPTCSLGQPFAARLLNTRAKADTSNYHLELLRTILAGYDPCLMNHPTTYFNLPDVQRALHANVTRIPRPWLLCSSEVSNSWTDSPFSVLPILKKLIGGGIRLWVYSGDTDGRIPTMSTRYTLNKLGLNITKNWTPWYKGREVGGWTITYEGLTLVTVRGAGHQVPTYAPGRSLQIVRHFLASSKLPSMPF</sequence>
<evidence type="ECO:0000256" key="5">
    <source>
        <dbReference type="ARBA" id="ARBA00022670"/>
    </source>
</evidence>
<evidence type="ECO:0000256" key="8">
    <source>
        <dbReference type="ARBA" id="ARBA00023157"/>
    </source>
</evidence>
<keyword evidence="9" id="KW-0325">Glycoprotein</keyword>
<dbReference type="Gene3D" id="3.40.50.1820">
    <property type="entry name" value="alpha/beta hydrolase"/>
    <property type="match status" value="1"/>
</dbReference>
<dbReference type="FunFam" id="3.40.50.12670:FF:000002">
    <property type="entry name" value="Carboxypeptidase"/>
    <property type="match status" value="1"/>
</dbReference>
<evidence type="ECO:0000256" key="10">
    <source>
        <dbReference type="ARBA" id="ARBA00037399"/>
    </source>
</evidence>
<keyword evidence="5 11" id="KW-0645">Protease</keyword>
<comment type="caution">
    <text evidence="12">The sequence shown here is derived from an EMBL/GenBank/DDBJ whole genome shotgun (WGS) entry which is preliminary data.</text>
</comment>
<dbReference type="EC" id="3.4.16.-" evidence="11"/>
<evidence type="ECO:0000313" key="12">
    <source>
        <dbReference type="EMBL" id="KAF7848167.1"/>
    </source>
</evidence>
<dbReference type="PROSITE" id="PS00131">
    <property type="entry name" value="CARBOXYPEPT_SER_SER"/>
    <property type="match status" value="1"/>
</dbReference>
<dbReference type="SUPFAM" id="SSF53474">
    <property type="entry name" value="alpha/beta-Hydrolases"/>
    <property type="match status" value="1"/>
</dbReference>
<evidence type="ECO:0000256" key="7">
    <source>
        <dbReference type="ARBA" id="ARBA00022801"/>
    </source>
</evidence>
<dbReference type="OrthoDB" id="443318at2759"/>
<dbReference type="FunFam" id="3.40.50.1820:FF:000030">
    <property type="entry name" value="Carboxypeptidase"/>
    <property type="match status" value="1"/>
</dbReference>
<dbReference type="Proteomes" id="UP000806378">
    <property type="component" value="Unassembled WGS sequence"/>
</dbReference>
<evidence type="ECO:0000256" key="4">
    <source>
        <dbReference type="ARBA" id="ARBA00022645"/>
    </source>
</evidence>
<comment type="function">
    <text evidence="10">Probable carboxypeptidase.</text>
</comment>
<evidence type="ECO:0000256" key="9">
    <source>
        <dbReference type="ARBA" id="ARBA00023180"/>
    </source>
</evidence>